<evidence type="ECO:0000259" key="4">
    <source>
        <dbReference type="PROSITE" id="PS50961"/>
    </source>
</evidence>
<dbReference type="SUPFAM" id="SSF46785">
    <property type="entry name" value="Winged helix' DNA-binding domain"/>
    <property type="match status" value="1"/>
</dbReference>
<proteinExistence type="predicted"/>
<gene>
    <name evidence="5" type="ORF">G2W53_020153</name>
</gene>
<dbReference type="OrthoDB" id="340227at2759"/>
<feature type="region of interest" description="Disordered" evidence="3">
    <location>
        <begin position="89"/>
        <end position="129"/>
    </location>
</feature>
<dbReference type="PANTHER" id="PTHR22792">
    <property type="entry name" value="LUPUS LA PROTEIN-RELATED"/>
    <property type="match status" value="1"/>
</dbReference>
<dbReference type="InterPro" id="IPR036388">
    <property type="entry name" value="WH-like_DNA-bd_sf"/>
</dbReference>
<evidence type="ECO:0000256" key="1">
    <source>
        <dbReference type="ARBA" id="ARBA00022884"/>
    </source>
</evidence>
<sequence length="372" mass="41608">MVKANSSVSSEIKIDVSPQWIEIVRLSIVESSSVSATPLSPCETLATNSHVTKIPICNNSSSPGIDQNLQINDASWPVLSRYPIPVESSKVSTDASSLQGTQSPSSERQVIDNAKTRCGMPSRQNSMRQNDLAMTPNCIHLQQSSSTISHNSSLKDNTAQNHSITGSQHQCDSFKNGNGSPNHDRHGSRQHNHRGRREQQHRSNANRNFNGRAIHMPPRGLPRLMPPPLPLPYSSNALPPLLPYHENPYGAYYKFPAVYIPTSDQLHTNILKQIEYYFSSDNLIKDTFLRQHMDDQGWVPIRLIASFRKVMELTGNIQIIINALRTSSILEIQLKNHSVEEKPTTMVNQSLNLSIAERPDDQLDNQDSEQSH</sequence>
<evidence type="ECO:0000256" key="3">
    <source>
        <dbReference type="SAM" id="MobiDB-lite"/>
    </source>
</evidence>
<dbReference type="PANTHER" id="PTHR22792:SF132">
    <property type="entry name" value="LA-RELATED PROTEIN 1"/>
    <property type="match status" value="1"/>
</dbReference>
<keyword evidence="1 2" id="KW-0694">RNA-binding</keyword>
<evidence type="ECO:0000313" key="5">
    <source>
        <dbReference type="EMBL" id="KAF7828989.1"/>
    </source>
</evidence>
<keyword evidence="6" id="KW-1185">Reference proteome</keyword>
<dbReference type="InterPro" id="IPR036390">
    <property type="entry name" value="WH_DNA-bd_sf"/>
</dbReference>
<dbReference type="Gene3D" id="1.10.10.10">
    <property type="entry name" value="Winged helix-like DNA-binding domain superfamily/Winged helix DNA-binding domain"/>
    <property type="match status" value="1"/>
</dbReference>
<dbReference type="Pfam" id="PF05383">
    <property type="entry name" value="La"/>
    <property type="match status" value="1"/>
</dbReference>
<dbReference type="SMART" id="SM00715">
    <property type="entry name" value="LA"/>
    <property type="match status" value="1"/>
</dbReference>
<feature type="domain" description="HTH La-type RNA-binding" evidence="4">
    <location>
        <begin position="260"/>
        <end position="349"/>
    </location>
</feature>
<feature type="compositionally biased region" description="Polar residues" evidence="3">
    <location>
        <begin position="154"/>
        <end position="181"/>
    </location>
</feature>
<organism evidence="5 6">
    <name type="scientific">Senna tora</name>
    <dbReference type="NCBI Taxonomy" id="362788"/>
    <lineage>
        <taxon>Eukaryota</taxon>
        <taxon>Viridiplantae</taxon>
        <taxon>Streptophyta</taxon>
        <taxon>Embryophyta</taxon>
        <taxon>Tracheophyta</taxon>
        <taxon>Spermatophyta</taxon>
        <taxon>Magnoliopsida</taxon>
        <taxon>eudicotyledons</taxon>
        <taxon>Gunneridae</taxon>
        <taxon>Pentapetalae</taxon>
        <taxon>rosids</taxon>
        <taxon>fabids</taxon>
        <taxon>Fabales</taxon>
        <taxon>Fabaceae</taxon>
        <taxon>Caesalpinioideae</taxon>
        <taxon>Cassia clade</taxon>
        <taxon>Senna</taxon>
    </lineage>
</organism>
<dbReference type="CDD" id="cd07323">
    <property type="entry name" value="LAM"/>
    <property type="match status" value="1"/>
</dbReference>
<protein>
    <submittedName>
        <fullName evidence="5">La-related protein 1C</fullName>
    </submittedName>
</protein>
<comment type="caution">
    <text evidence="5">The sequence shown here is derived from an EMBL/GenBank/DDBJ whole genome shotgun (WGS) entry which is preliminary data.</text>
</comment>
<feature type="region of interest" description="Disordered" evidence="3">
    <location>
        <begin position="145"/>
        <end position="219"/>
    </location>
</feature>
<accession>A0A834U2Y1</accession>
<dbReference type="Proteomes" id="UP000634136">
    <property type="component" value="Unassembled WGS sequence"/>
</dbReference>
<dbReference type="GO" id="GO:0003723">
    <property type="term" value="F:RNA binding"/>
    <property type="evidence" value="ECO:0007669"/>
    <property type="project" value="UniProtKB-UniRule"/>
</dbReference>
<name>A0A834U2Y1_9FABA</name>
<evidence type="ECO:0000256" key="2">
    <source>
        <dbReference type="PROSITE-ProRule" id="PRU00332"/>
    </source>
</evidence>
<dbReference type="GO" id="GO:0005737">
    <property type="term" value="C:cytoplasm"/>
    <property type="evidence" value="ECO:0007669"/>
    <property type="project" value="UniProtKB-ARBA"/>
</dbReference>
<dbReference type="InterPro" id="IPR006630">
    <property type="entry name" value="La_HTH"/>
</dbReference>
<dbReference type="AlphaFoldDB" id="A0A834U2Y1"/>
<dbReference type="EMBL" id="JAAIUW010000006">
    <property type="protein sequence ID" value="KAF7828989.1"/>
    <property type="molecule type" value="Genomic_DNA"/>
</dbReference>
<dbReference type="InterPro" id="IPR045180">
    <property type="entry name" value="La_dom_prot"/>
</dbReference>
<evidence type="ECO:0000313" key="6">
    <source>
        <dbReference type="Proteomes" id="UP000634136"/>
    </source>
</evidence>
<reference evidence="5" key="1">
    <citation type="submission" date="2020-09" db="EMBL/GenBank/DDBJ databases">
        <title>Genome-Enabled Discovery of Anthraquinone Biosynthesis in Senna tora.</title>
        <authorList>
            <person name="Kang S.-H."/>
            <person name="Pandey R.P."/>
            <person name="Lee C.-M."/>
            <person name="Sim J.-S."/>
            <person name="Jeong J.-T."/>
            <person name="Choi B.-S."/>
            <person name="Jung M."/>
            <person name="Ginzburg D."/>
            <person name="Zhao K."/>
            <person name="Won S.Y."/>
            <person name="Oh T.-J."/>
            <person name="Yu Y."/>
            <person name="Kim N.-H."/>
            <person name="Lee O.R."/>
            <person name="Lee T.-H."/>
            <person name="Bashyal P."/>
            <person name="Kim T.-S."/>
            <person name="Lee W.-H."/>
            <person name="Kawkins C."/>
            <person name="Kim C.-K."/>
            <person name="Kim J.S."/>
            <person name="Ahn B.O."/>
            <person name="Rhee S.Y."/>
            <person name="Sohng J.K."/>
        </authorList>
    </citation>
    <scope>NUCLEOTIDE SEQUENCE</scope>
    <source>
        <tissue evidence="5">Leaf</tissue>
    </source>
</reference>
<dbReference type="PROSITE" id="PS50961">
    <property type="entry name" value="HTH_LA"/>
    <property type="match status" value="1"/>
</dbReference>
<feature type="compositionally biased region" description="Polar residues" evidence="3">
    <location>
        <begin position="89"/>
        <end position="108"/>
    </location>
</feature>